<evidence type="ECO:0000256" key="6">
    <source>
        <dbReference type="SAM" id="Phobius"/>
    </source>
</evidence>
<evidence type="ECO:0000256" key="4">
    <source>
        <dbReference type="ARBA" id="ARBA00022989"/>
    </source>
</evidence>
<dbReference type="PANTHER" id="PTHR11958">
    <property type="entry name" value="SODIUM/DICARBOXYLATE SYMPORTER-RELATED"/>
    <property type="match status" value="1"/>
</dbReference>
<dbReference type="GO" id="GO:0015293">
    <property type="term" value="F:symporter activity"/>
    <property type="evidence" value="ECO:0007669"/>
    <property type="project" value="InterPro"/>
</dbReference>
<evidence type="ECO:0000256" key="3">
    <source>
        <dbReference type="ARBA" id="ARBA00022692"/>
    </source>
</evidence>
<dbReference type="InterPro" id="IPR050746">
    <property type="entry name" value="DAACS"/>
</dbReference>
<evidence type="ECO:0000256" key="2">
    <source>
        <dbReference type="ARBA" id="ARBA00022448"/>
    </source>
</evidence>
<dbReference type="InterPro" id="IPR001991">
    <property type="entry name" value="Na-dicarboxylate_symporter"/>
</dbReference>
<comment type="subcellular location">
    <subcellularLocation>
        <location evidence="1">Membrane</location>
        <topology evidence="1">Multi-pass membrane protein</topology>
    </subcellularLocation>
</comment>
<reference evidence="7" key="1">
    <citation type="submission" date="2019-08" db="EMBL/GenBank/DDBJ databases">
        <authorList>
            <person name="Kucharzyk K."/>
            <person name="Murdoch R.W."/>
            <person name="Higgins S."/>
            <person name="Loffler F."/>
        </authorList>
    </citation>
    <scope>NUCLEOTIDE SEQUENCE</scope>
</reference>
<keyword evidence="2" id="KW-0813">Transport</keyword>
<comment type="caution">
    <text evidence="7">The sequence shown here is derived from an EMBL/GenBank/DDBJ whole genome shotgun (WGS) entry which is preliminary data.</text>
</comment>
<keyword evidence="4 6" id="KW-1133">Transmembrane helix</keyword>
<gene>
    <name evidence="7" type="primary">gltT_19</name>
    <name evidence="7" type="ORF">SDC9_185029</name>
</gene>
<feature type="transmembrane region" description="Helical" evidence="6">
    <location>
        <begin position="6"/>
        <end position="24"/>
    </location>
</feature>
<evidence type="ECO:0000313" key="7">
    <source>
        <dbReference type="EMBL" id="MPN37510.1"/>
    </source>
</evidence>
<dbReference type="InterPro" id="IPR036458">
    <property type="entry name" value="Na:dicarbo_symporter_sf"/>
</dbReference>
<dbReference type="Gene3D" id="1.10.3860.10">
    <property type="entry name" value="Sodium:dicarboxylate symporter"/>
    <property type="match status" value="1"/>
</dbReference>
<organism evidence="7">
    <name type="scientific">bioreactor metagenome</name>
    <dbReference type="NCBI Taxonomy" id="1076179"/>
    <lineage>
        <taxon>unclassified sequences</taxon>
        <taxon>metagenomes</taxon>
        <taxon>ecological metagenomes</taxon>
    </lineage>
</organism>
<dbReference type="PANTHER" id="PTHR11958:SF63">
    <property type="entry name" value="AMINO ACID TRANSPORTER"/>
    <property type="match status" value="1"/>
</dbReference>
<proteinExistence type="predicted"/>
<dbReference type="EMBL" id="VSSQ01092197">
    <property type="protein sequence ID" value="MPN37510.1"/>
    <property type="molecule type" value="Genomic_DNA"/>
</dbReference>
<dbReference type="GO" id="GO:0016020">
    <property type="term" value="C:membrane"/>
    <property type="evidence" value="ECO:0007669"/>
    <property type="project" value="UniProtKB-SubCell"/>
</dbReference>
<keyword evidence="3 6" id="KW-0812">Transmembrane</keyword>
<dbReference type="Pfam" id="PF00375">
    <property type="entry name" value="SDF"/>
    <property type="match status" value="1"/>
</dbReference>
<evidence type="ECO:0000256" key="1">
    <source>
        <dbReference type="ARBA" id="ARBA00004141"/>
    </source>
</evidence>
<evidence type="ECO:0000256" key="5">
    <source>
        <dbReference type="ARBA" id="ARBA00023136"/>
    </source>
</evidence>
<accession>A0A645HFJ4</accession>
<feature type="transmembrane region" description="Helical" evidence="6">
    <location>
        <begin position="95"/>
        <end position="124"/>
    </location>
</feature>
<dbReference type="SUPFAM" id="SSF118215">
    <property type="entry name" value="Proton glutamate symport protein"/>
    <property type="match status" value="1"/>
</dbReference>
<sequence length="196" mass="20366">MVVYHVATSGYFFVAFTIYSWWATDGRGVRVFWSKIIAPALMALGSGSSTATLPINLEAATNMGIPRDISEIVLPIGATAHMEGSCLSGILKISFLFGIFGLPFTGLGTMATAVAVAVLSGVVLSGIPGGGLVGEMLIVSLYGFPPEAFPIIATIGFLVDPAATMVNATGDTCSALIISRLVEGKDWFAKAKVTDL</sequence>
<protein>
    <submittedName>
        <fullName evidence="7">Proton/sodium-glutamate symport protein</fullName>
    </submittedName>
</protein>
<feature type="transmembrane region" description="Helical" evidence="6">
    <location>
        <begin position="136"/>
        <end position="159"/>
    </location>
</feature>
<keyword evidence="5 6" id="KW-0472">Membrane</keyword>
<dbReference type="AlphaFoldDB" id="A0A645HFJ4"/>
<name>A0A645HFJ4_9ZZZZ</name>